<evidence type="ECO:0000256" key="1">
    <source>
        <dbReference type="SAM" id="MobiDB-lite"/>
    </source>
</evidence>
<feature type="region of interest" description="Disordered" evidence="1">
    <location>
        <begin position="75"/>
        <end position="98"/>
    </location>
</feature>
<feature type="region of interest" description="Disordered" evidence="1">
    <location>
        <begin position="227"/>
        <end position="269"/>
    </location>
</feature>
<evidence type="ECO:0000313" key="3">
    <source>
        <dbReference type="Proteomes" id="UP000664859"/>
    </source>
</evidence>
<feature type="compositionally biased region" description="Low complexity" evidence="1">
    <location>
        <begin position="242"/>
        <end position="255"/>
    </location>
</feature>
<reference evidence="2" key="1">
    <citation type="submission" date="2021-02" db="EMBL/GenBank/DDBJ databases">
        <title>First Annotated Genome of the Yellow-green Alga Tribonema minus.</title>
        <authorList>
            <person name="Mahan K.M."/>
        </authorList>
    </citation>
    <scope>NUCLEOTIDE SEQUENCE</scope>
    <source>
        <strain evidence="2">UTEX B ZZ1240</strain>
    </source>
</reference>
<sequence length="269" mass="29423">MISSGPIKVLATRDQVVGQVKVTVGKTIGNHRMEAEGHKQQDHGTAEKQAAAAKHTADGTSDRLLCQDVKFSAQRTGNNEKWQRQGHDNERGGKRQGDVRDEIRQLEVALLKLLVARRRRRLGPSVAAVHEEGSFAHSFTFNNTWCHQHDQAAVCGPPGSPDRGGHRCFYAAKAGTSRFAAQCPQNAQYDDNVCLSDQERELFSTSTPGDYLHGICYKARWSERRMGGGPECPDCQRHADPAASATATSTSTASSLYASPPKKPRTSRT</sequence>
<feature type="region of interest" description="Disordered" evidence="1">
    <location>
        <begin position="28"/>
        <end position="59"/>
    </location>
</feature>
<dbReference type="SUPFAM" id="SSF69047">
    <property type="entry name" value="Hypothetical protein YjbJ"/>
    <property type="match status" value="1"/>
</dbReference>
<dbReference type="InterPro" id="IPR036629">
    <property type="entry name" value="YjbJ_sf"/>
</dbReference>
<dbReference type="EMBL" id="JAFCMP010000124">
    <property type="protein sequence ID" value="KAG5185701.1"/>
    <property type="molecule type" value="Genomic_DNA"/>
</dbReference>
<comment type="caution">
    <text evidence="2">The sequence shown here is derived from an EMBL/GenBank/DDBJ whole genome shotgun (WGS) entry which is preliminary data.</text>
</comment>
<feature type="compositionally biased region" description="Basic and acidic residues" evidence="1">
    <location>
        <begin position="31"/>
        <end position="46"/>
    </location>
</feature>
<organism evidence="2 3">
    <name type="scientific">Tribonema minus</name>
    <dbReference type="NCBI Taxonomy" id="303371"/>
    <lineage>
        <taxon>Eukaryota</taxon>
        <taxon>Sar</taxon>
        <taxon>Stramenopiles</taxon>
        <taxon>Ochrophyta</taxon>
        <taxon>PX clade</taxon>
        <taxon>Xanthophyceae</taxon>
        <taxon>Tribonematales</taxon>
        <taxon>Tribonemataceae</taxon>
        <taxon>Tribonema</taxon>
    </lineage>
</organism>
<accession>A0A835Z2J6</accession>
<evidence type="ECO:0000313" key="2">
    <source>
        <dbReference type="EMBL" id="KAG5185701.1"/>
    </source>
</evidence>
<protein>
    <submittedName>
        <fullName evidence="2">Uncharacterized protein</fullName>
    </submittedName>
</protein>
<feature type="compositionally biased region" description="Basic and acidic residues" evidence="1">
    <location>
        <begin position="81"/>
        <end position="98"/>
    </location>
</feature>
<name>A0A835Z2J6_9STRA</name>
<dbReference type="Proteomes" id="UP000664859">
    <property type="component" value="Unassembled WGS sequence"/>
</dbReference>
<gene>
    <name evidence="2" type="ORF">JKP88DRAFT_348246</name>
</gene>
<dbReference type="AlphaFoldDB" id="A0A835Z2J6"/>
<keyword evidence="3" id="KW-1185">Reference proteome</keyword>
<proteinExistence type="predicted"/>